<dbReference type="Proteomes" id="UP000324748">
    <property type="component" value="Unassembled WGS sequence"/>
</dbReference>
<sequence>MLTFSFLRTGLLEQPGSNPPQTAWNESSLNNPERIQKNKTRRISRSILLETRDSGRTPNRRGRLTILKSTFRKNPGPIVDTSTSSFQNTNFLLAGPIAYPNRVDRLVTFHSLKYVYTSYSLCPPLEHRPFLSLPSYRIVQLHSTGNYPES</sequence>
<comment type="caution">
    <text evidence="1">The sequence shown here is derived from an EMBL/GenBank/DDBJ whole genome shotgun (WGS) entry which is preliminary data.</text>
</comment>
<name>A0A5B0PHM2_PUCGR</name>
<dbReference type="Proteomes" id="UP000325313">
    <property type="component" value="Unassembled WGS sequence"/>
</dbReference>
<proteinExistence type="predicted"/>
<evidence type="ECO:0000313" key="1">
    <source>
        <dbReference type="EMBL" id="KAA1100120.1"/>
    </source>
</evidence>
<reference evidence="3 4" key="1">
    <citation type="submission" date="2019-05" db="EMBL/GenBank/DDBJ databases">
        <title>Emergence of the Ug99 lineage of the wheat stem rust pathogen through somatic hybridization.</title>
        <authorList>
            <person name="Li F."/>
            <person name="Upadhyaya N.M."/>
            <person name="Sperschneider J."/>
            <person name="Matny O."/>
            <person name="Nguyen-Phuc H."/>
            <person name="Mago R."/>
            <person name="Raley C."/>
            <person name="Miller M.E."/>
            <person name="Silverstein K.A.T."/>
            <person name="Henningsen E."/>
            <person name="Hirsch C.D."/>
            <person name="Visser B."/>
            <person name="Pretorius Z.A."/>
            <person name="Steffenson B.J."/>
            <person name="Schwessinger B."/>
            <person name="Dodds P.N."/>
            <person name="Figueroa M."/>
        </authorList>
    </citation>
    <scope>NUCLEOTIDE SEQUENCE [LARGE SCALE GENOMIC DNA]</scope>
    <source>
        <strain evidence="1">21-0</strain>
        <strain evidence="2 4">Ug99</strain>
    </source>
</reference>
<protein>
    <submittedName>
        <fullName evidence="1">Uncharacterized protein</fullName>
    </submittedName>
</protein>
<accession>A0A5B0PHM2</accession>
<gene>
    <name evidence="1" type="ORF">PGT21_029927</name>
    <name evidence="2" type="ORF">PGTUg99_024458</name>
</gene>
<evidence type="ECO:0000313" key="2">
    <source>
        <dbReference type="EMBL" id="KAA1120707.1"/>
    </source>
</evidence>
<dbReference type="EMBL" id="VDEP01000242">
    <property type="protein sequence ID" value="KAA1120707.1"/>
    <property type="molecule type" value="Genomic_DNA"/>
</dbReference>
<keyword evidence="3" id="KW-1185">Reference proteome</keyword>
<evidence type="ECO:0000313" key="3">
    <source>
        <dbReference type="Proteomes" id="UP000324748"/>
    </source>
</evidence>
<organism evidence="1 3">
    <name type="scientific">Puccinia graminis f. sp. tritici</name>
    <dbReference type="NCBI Taxonomy" id="56615"/>
    <lineage>
        <taxon>Eukaryota</taxon>
        <taxon>Fungi</taxon>
        <taxon>Dikarya</taxon>
        <taxon>Basidiomycota</taxon>
        <taxon>Pucciniomycotina</taxon>
        <taxon>Pucciniomycetes</taxon>
        <taxon>Pucciniales</taxon>
        <taxon>Pucciniaceae</taxon>
        <taxon>Puccinia</taxon>
    </lineage>
</organism>
<evidence type="ECO:0000313" key="4">
    <source>
        <dbReference type="Proteomes" id="UP000325313"/>
    </source>
</evidence>
<dbReference type="AlphaFoldDB" id="A0A5B0PHM2"/>
<dbReference type="EMBL" id="VSWC01000054">
    <property type="protein sequence ID" value="KAA1100120.1"/>
    <property type="molecule type" value="Genomic_DNA"/>
</dbReference>